<dbReference type="RefSeq" id="WP_104077224.1">
    <property type="nucleotide sequence ID" value="NZ_CP062178.1"/>
</dbReference>
<reference evidence="3 4" key="1">
    <citation type="submission" date="2018-01" db="EMBL/GenBank/DDBJ databases">
        <title>Genomic Encyclopedia of Type Strains, Phase III (KMG-III): the genomes of soil and plant-associated and newly described type strains.</title>
        <authorList>
            <person name="Whitman W."/>
        </authorList>
    </citation>
    <scope>NUCLEOTIDE SEQUENCE [LARGE SCALE GENOMIC DNA]</scope>
    <source>
        <strain evidence="3 4">HKI456</strain>
    </source>
</reference>
<dbReference type="GO" id="GO:0008168">
    <property type="term" value="F:methyltransferase activity"/>
    <property type="evidence" value="ECO:0007669"/>
    <property type="project" value="UniProtKB-KW"/>
</dbReference>
<feature type="domain" description="Methyltransferase" evidence="2">
    <location>
        <begin position="23"/>
        <end position="112"/>
    </location>
</feature>
<dbReference type="GO" id="GO:0032259">
    <property type="term" value="P:methylation"/>
    <property type="evidence" value="ECO:0007669"/>
    <property type="project" value="UniProtKB-KW"/>
</dbReference>
<accession>A0A2P5KB71</accession>
<dbReference type="Pfam" id="PF13649">
    <property type="entry name" value="Methyltransf_25"/>
    <property type="match status" value="1"/>
</dbReference>
<protein>
    <submittedName>
        <fullName evidence="3">Methyltransferase family protein</fullName>
    </submittedName>
</protein>
<evidence type="ECO:0000259" key="2">
    <source>
        <dbReference type="Pfam" id="PF13649"/>
    </source>
</evidence>
<organism evidence="3 4">
    <name type="scientific">Mycetohabitans endofungorum</name>
    <dbReference type="NCBI Taxonomy" id="417203"/>
    <lineage>
        <taxon>Bacteria</taxon>
        <taxon>Pseudomonadati</taxon>
        <taxon>Pseudomonadota</taxon>
        <taxon>Betaproteobacteria</taxon>
        <taxon>Burkholderiales</taxon>
        <taxon>Burkholderiaceae</taxon>
        <taxon>Mycetohabitans</taxon>
    </lineage>
</organism>
<evidence type="ECO:0000313" key="4">
    <source>
        <dbReference type="Proteomes" id="UP000243096"/>
    </source>
</evidence>
<sequence length="206" mass="22608">MAIPAASEWVRRWAHLVPRDGVVLDVACGSGRHVRWFAQRNHSVVALDRDAQALAALAELPTVRIVHADLEPDEDSAAWPFEAHQRFAAVVVTQYLHRPLFDDLTEALAPGGVLLYETFAQGHETLGRPSNPRFLLRSGELLEVARHAALRVVAFEDGFVAGPKPAFVQRLCAVRESGGDVRDRETGSYDGPTRYDLPGQSATIPV</sequence>
<dbReference type="EMBL" id="PRDW01000005">
    <property type="protein sequence ID" value="PPB83962.1"/>
    <property type="molecule type" value="Genomic_DNA"/>
</dbReference>
<gene>
    <name evidence="3" type="ORF">B0O95_105146</name>
</gene>
<dbReference type="OrthoDB" id="9804312at2"/>
<dbReference type="AlphaFoldDB" id="A0A2P5KB71"/>
<dbReference type="InterPro" id="IPR041698">
    <property type="entry name" value="Methyltransf_25"/>
</dbReference>
<comment type="caution">
    <text evidence="3">The sequence shown here is derived from an EMBL/GenBank/DDBJ whole genome shotgun (WGS) entry which is preliminary data.</text>
</comment>
<dbReference type="InterPro" id="IPR029063">
    <property type="entry name" value="SAM-dependent_MTases_sf"/>
</dbReference>
<evidence type="ECO:0000256" key="1">
    <source>
        <dbReference type="SAM" id="MobiDB-lite"/>
    </source>
</evidence>
<dbReference type="CDD" id="cd02440">
    <property type="entry name" value="AdoMet_MTases"/>
    <property type="match status" value="1"/>
</dbReference>
<proteinExistence type="predicted"/>
<keyword evidence="4" id="KW-1185">Reference proteome</keyword>
<name>A0A2P5KB71_9BURK</name>
<feature type="region of interest" description="Disordered" evidence="1">
    <location>
        <begin position="179"/>
        <end position="206"/>
    </location>
</feature>
<dbReference type="Gene3D" id="3.40.50.150">
    <property type="entry name" value="Vaccinia Virus protein VP39"/>
    <property type="match status" value="1"/>
</dbReference>
<keyword evidence="3" id="KW-0808">Transferase</keyword>
<evidence type="ECO:0000313" key="3">
    <source>
        <dbReference type="EMBL" id="PPB83962.1"/>
    </source>
</evidence>
<dbReference type="SUPFAM" id="SSF53335">
    <property type="entry name" value="S-adenosyl-L-methionine-dependent methyltransferases"/>
    <property type="match status" value="1"/>
</dbReference>
<dbReference type="Proteomes" id="UP000243096">
    <property type="component" value="Unassembled WGS sequence"/>
</dbReference>
<keyword evidence="3" id="KW-0489">Methyltransferase</keyword>